<dbReference type="InterPro" id="IPR036097">
    <property type="entry name" value="HisK_dim/P_sf"/>
</dbReference>
<dbReference type="InterPro" id="IPR003018">
    <property type="entry name" value="GAF"/>
</dbReference>
<evidence type="ECO:0000313" key="12">
    <source>
        <dbReference type="Proteomes" id="UP000292734"/>
    </source>
</evidence>
<feature type="modified residue" description="4-aspartylphosphate" evidence="6">
    <location>
        <position position="617"/>
    </location>
</feature>
<accession>A0A4Q4IV84</accession>
<reference evidence="11 12" key="1">
    <citation type="submission" date="2019-02" db="EMBL/GenBank/DDBJ databases">
        <authorList>
            <person name="Feng G."/>
        </authorList>
    </citation>
    <scope>NUCLEOTIDE SEQUENCE [LARGE SCALE GENOMIC DNA]</scope>
    <source>
        <strain evidence="11 12">DSM 26779</strain>
    </source>
</reference>
<dbReference type="SUPFAM" id="SSF52172">
    <property type="entry name" value="CheY-like"/>
    <property type="match status" value="2"/>
</dbReference>
<protein>
    <recommendedName>
        <fullName evidence="2">histidine kinase</fullName>
        <ecNumber evidence="2">2.7.13.3</ecNumber>
    </recommendedName>
</protein>
<dbReference type="Gene3D" id="3.40.50.2300">
    <property type="match status" value="2"/>
</dbReference>
<dbReference type="EC" id="2.7.13.3" evidence="2"/>
<dbReference type="SMART" id="SM00065">
    <property type="entry name" value="GAF"/>
    <property type="match status" value="1"/>
</dbReference>
<dbReference type="RefSeq" id="WP_008829641.1">
    <property type="nucleotide sequence ID" value="NZ_JACBZE010000014.1"/>
</dbReference>
<dbReference type="PRINTS" id="PR00344">
    <property type="entry name" value="BCTRLSENSOR"/>
</dbReference>
<dbReference type="Gene3D" id="3.30.450.20">
    <property type="entry name" value="PAS domain"/>
    <property type="match status" value="1"/>
</dbReference>
<keyword evidence="3 6" id="KW-0597">Phosphoprotein</keyword>
<dbReference type="SUPFAM" id="SSF47384">
    <property type="entry name" value="Homodimeric domain of signal transducing histidine kinase"/>
    <property type="match status" value="1"/>
</dbReference>
<dbReference type="PROSITE" id="PS50112">
    <property type="entry name" value="PAS"/>
    <property type="match status" value="1"/>
</dbReference>
<dbReference type="SMART" id="SM00448">
    <property type="entry name" value="REC"/>
    <property type="match status" value="2"/>
</dbReference>
<evidence type="ECO:0000256" key="1">
    <source>
        <dbReference type="ARBA" id="ARBA00000085"/>
    </source>
</evidence>
<dbReference type="InterPro" id="IPR001789">
    <property type="entry name" value="Sig_transdc_resp-reg_receiver"/>
</dbReference>
<feature type="domain" description="Histidine kinase" evidence="8">
    <location>
        <begin position="316"/>
        <end position="543"/>
    </location>
</feature>
<dbReference type="GO" id="GO:0000155">
    <property type="term" value="F:phosphorelay sensor kinase activity"/>
    <property type="evidence" value="ECO:0007669"/>
    <property type="project" value="InterPro"/>
</dbReference>
<dbReference type="Gene3D" id="1.10.287.130">
    <property type="match status" value="1"/>
</dbReference>
<dbReference type="InterPro" id="IPR036890">
    <property type="entry name" value="HATPase_C_sf"/>
</dbReference>
<name>A0A4Q4IV84_9SPHN</name>
<dbReference type="CDD" id="cd00130">
    <property type="entry name" value="PAS"/>
    <property type="match status" value="1"/>
</dbReference>
<dbReference type="Pfam" id="PF02518">
    <property type="entry name" value="HATPase_c"/>
    <property type="match status" value="1"/>
</dbReference>
<comment type="catalytic activity">
    <reaction evidence="1">
        <text>ATP + protein L-histidine = ADP + protein N-phospho-L-histidine.</text>
        <dbReference type="EC" id="2.7.13.3"/>
    </reaction>
</comment>
<dbReference type="PROSITE" id="PS50110">
    <property type="entry name" value="RESPONSE_REGULATORY"/>
    <property type="match status" value="2"/>
</dbReference>
<feature type="domain" description="Response regulatory" evidence="9">
    <location>
        <begin position="689"/>
        <end position="805"/>
    </location>
</feature>
<dbReference type="SMART" id="SM00388">
    <property type="entry name" value="HisKA"/>
    <property type="match status" value="1"/>
</dbReference>
<comment type="caution">
    <text evidence="11">The sequence shown here is derived from an EMBL/GenBank/DDBJ whole genome shotgun (WGS) entry which is preliminary data.</text>
</comment>
<dbReference type="InterPro" id="IPR005467">
    <property type="entry name" value="His_kinase_dom"/>
</dbReference>
<dbReference type="InterPro" id="IPR011006">
    <property type="entry name" value="CheY-like_superfamily"/>
</dbReference>
<evidence type="ECO:0000259" key="9">
    <source>
        <dbReference type="PROSITE" id="PS50110"/>
    </source>
</evidence>
<evidence type="ECO:0000259" key="10">
    <source>
        <dbReference type="PROSITE" id="PS50112"/>
    </source>
</evidence>
<dbReference type="InterPro" id="IPR000014">
    <property type="entry name" value="PAS"/>
</dbReference>
<dbReference type="Proteomes" id="UP000292734">
    <property type="component" value="Unassembled WGS sequence"/>
</dbReference>
<evidence type="ECO:0000256" key="6">
    <source>
        <dbReference type="PROSITE-ProRule" id="PRU00169"/>
    </source>
</evidence>
<evidence type="ECO:0000256" key="5">
    <source>
        <dbReference type="ARBA" id="ARBA00022777"/>
    </source>
</evidence>
<evidence type="ECO:0000256" key="7">
    <source>
        <dbReference type="SAM" id="Coils"/>
    </source>
</evidence>
<dbReference type="Pfam" id="PF00072">
    <property type="entry name" value="Response_reg"/>
    <property type="match status" value="2"/>
</dbReference>
<dbReference type="PANTHER" id="PTHR43065:SF49">
    <property type="entry name" value="HISTIDINE KINASE"/>
    <property type="match status" value="1"/>
</dbReference>
<keyword evidence="4" id="KW-0808">Transferase</keyword>
<dbReference type="Gene3D" id="3.30.450.40">
    <property type="match status" value="1"/>
</dbReference>
<evidence type="ECO:0000256" key="2">
    <source>
        <dbReference type="ARBA" id="ARBA00012438"/>
    </source>
</evidence>
<dbReference type="CDD" id="cd00156">
    <property type="entry name" value="REC"/>
    <property type="match status" value="1"/>
</dbReference>
<dbReference type="Pfam" id="PF08448">
    <property type="entry name" value="PAS_4"/>
    <property type="match status" value="1"/>
</dbReference>
<organism evidence="11 12">
    <name type="scientific">Sphingobium indicum</name>
    <dbReference type="NCBI Taxonomy" id="332055"/>
    <lineage>
        <taxon>Bacteria</taxon>
        <taxon>Pseudomonadati</taxon>
        <taxon>Pseudomonadota</taxon>
        <taxon>Alphaproteobacteria</taxon>
        <taxon>Sphingomonadales</taxon>
        <taxon>Sphingomonadaceae</taxon>
        <taxon>Sphingobium</taxon>
    </lineage>
</organism>
<dbReference type="InterPro" id="IPR003661">
    <property type="entry name" value="HisK_dim/P_dom"/>
</dbReference>
<dbReference type="PANTHER" id="PTHR43065">
    <property type="entry name" value="SENSOR HISTIDINE KINASE"/>
    <property type="match status" value="1"/>
</dbReference>
<keyword evidence="5" id="KW-0418">Kinase</keyword>
<feature type="domain" description="PAS" evidence="10">
    <location>
        <begin position="1"/>
        <end position="62"/>
    </location>
</feature>
<dbReference type="AlphaFoldDB" id="A0A4Q4IV84"/>
<sequence>MAVFLLDERAKCIFANAAAQTLTGHDVAALEGRTLDHLIAPEGVAQPGAGTALPLDTVLEDGQQIEGETIFVTQAGTILPIAYSASPVLDEVGRPVGTVVEARGTAEEKAEERRQAFRLELVDALRSEIDPRQIMQRAVNILGPHLGASRVGYGMVRRDGEMVDLETEYCDGVAPLAGSHPISAFGPGNIANLRAGQTSVYRDVEADSGTAGIGLADFGIASLVAVPLIREGVLRASLYVNQDEVRDWQPAEVALIEEVAARVWDAVERANAVDDLRALNADLERRIAAAVAEREKAEEALRQSQKMEAVGQLTGGIAHDFNNLLTIVTGNIDMAGRALEAAGVNDPRARRALDNAMKGGERAAALTHRLLAFSRRQPLAPKPTDADRLVAGMSDLLGRSLGEMVSLEIVTSPGLWRIEADQNQLENAILNLALNARDAMPQGGTLTIETAYARLGDEYSAQHAEVAPGQYVVIAVTDTGEGMTRETLARVFEPFFTTKEVGRGTGLGLSQVYGFTKQSGGHVKVYSEENQGTTVKIYLPRLVSDAEVEPAAEQVTDLETSPRRETILAVEDDDDVRAYTVECLRELGYRVLEAHDGPSALALMERQRTSVDLLFTDVVMPGMSGRELADELRRRQPDLRVLYTSGYTRNAITHGGRLDEGVEMIAKPFTYQALAMKLRDMLEAGRTKRVLVVDHDPMVRALVAESLAGVDYTADEAATAAEALMTVRAAQGRFDAVVLDLALPDKPGDLVAAELRALHADLPILIAADAGAKALAARFAEDRCIAVIAKPYTGGLLKEALADLGMRCAVGDTGQ</sequence>
<dbReference type="SUPFAM" id="SSF55785">
    <property type="entry name" value="PYP-like sensor domain (PAS domain)"/>
    <property type="match status" value="1"/>
</dbReference>
<dbReference type="SUPFAM" id="SSF55781">
    <property type="entry name" value="GAF domain-like"/>
    <property type="match status" value="1"/>
</dbReference>
<dbReference type="PROSITE" id="PS50109">
    <property type="entry name" value="HIS_KIN"/>
    <property type="match status" value="1"/>
</dbReference>
<feature type="coiled-coil region" evidence="7">
    <location>
        <begin position="273"/>
        <end position="307"/>
    </location>
</feature>
<dbReference type="InterPro" id="IPR003594">
    <property type="entry name" value="HATPase_dom"/>
</dbReference>
<dbReference type="SMART" id="SM00387">
    <property type="entry name" value="HATPase_c"/>
    <property type="match status" value="1"/>
</dbReference>
<evidence type="ECO:0000313" key="11">
    <source>
        <dbReference type="EMBL" id="RYL97441.1"/>
    </source>
</evidence>
<feature type="modified residue" description="4-aspartylphosphate" evidence="6">
    <location>
        <position position="740"/>
    </location>
</feature>
<keyword evidence="7" id="KW-0175">Coiled coil</keyword>
<feature type="domain" description="Response regulatory" evidence="9">
    <location>
        <begin position="566"/>
        <end position="682"/>
    </location>
</feature>
<dbReference type="EMBL" id="SEOM01000012">
    <property type="protein sequence ID" value="RYL97441.1"/>
    <property type="molecule type" value="Genomic_DNA"/>
</dbReference>
<dbReference type="InterPro" id="IPR035965">
    <property type="entry name" value="PAS-like_dom_sf"/>
</dbReference>
<dbReference type="Gene3D" id="3.30.565.10">
    <property type="entry name" value="Histidine kinase-like ATPase, C-terminal domain"/>
    <property type="match status" value="1"/>
</dbReference>
<dbReference type="SUPFAM" id="SSF55874">
    <property type="entry name" value="ATPase domain of HSP90 chaperone/DNA topoisomerase II/histidine kinase"/>
    <property type="match status" value="1"/>
</dbReference>
<evidence type="ECO:0000259" key="8">
    <source>
        <dbReference type="PROSITE" id="PS50109"/>
    </source>
</evidence>
<evidence type="ECO:0000256" key="4">
    <source>
        <dbReference type="ARBA" id="ARBA00022679"/>
    </source>
</evidence>
<dbReference type="InterPro" id="IPR029016">
    <property type="entry name" value="GAF-like_dom_sf"/>
</dbReference>
<dbReference type="InterPro" id="IPR013656">
    <property type="entry name" value="PAS_4"/>
</dbReference>
<gene>
    <name evidence="11" type="ORF">EWH08_18690</name>
</gene>
<proteinExistence type="predicted"/>
<evidence type="ECO:0000256" key="3">
    <source>
        <dbReference type="ARBA" id="ARBA00022553"/>
    </source>
</evidence>
<dbReference type="Pfam" id="PF01590">
    <property type="entry name" value="GAF"/>
    <property type="match status" value="1"/>
</dbReference>
<dbReference type="InterPro" id="IPR004358">
    <property type="entry name" value="Sig_transdc_His_kin-like_C"/>
</dbReference>
<dbReference type="Pfam" id="PF00512">
    <property type="entry name" value="HisKA"/>
    <property type="match status" value="1"/>
</dbReference>